<dbReference type="InterPro" id="IPR005135">
    <property type="entry name" value="Endo/exonuclease/phosphatase"/>
</dbReference>
<accession>A0A2T8IM60</accession>
<evidence type="ECO:0000259" key="1">
    <source>
        <dbReference type="Pfam" id="PF03372"/>
    </source>
</evidence>
<dbReference type="GO" id="GO:0003824">
    <property type="term" value="F:catalytic activity"/>
    <property type="evidence" value="ECO:0007669"/>
    <property type="project" value="InterPro"/>
</dbReference>
<evidence type="ECO:0000313" key="2">
    <source>
        <dbReference type="EMBL" id="PVH38757.1"/>
    </source>
</evidence>
<feature type="domain" description="Endonuclease/exonuclease/phosphatase" evidence="1">
    <location>
        <begin position="5"/>
        <end position="184"/>
    </location>
</feature>
<dbReference type="PANTHER" id="PTHR35218:SF7">
    <property type="entry name" value="ENDONUCLEASE_EXONUCLEASE_PHOSPHATASE"/>
    <property type="match status" value="1"/>
</dbReference>
<dbReference type="InterPro" id="IPR036691">
    <property type="entry name" value="Endo/exonu/phosph_ase_sf"/>
</dbReference>
<dbReference type="Proteomes" id="UP000243499">
    <property type="component" value="Chromosome 5"/>
</dbReference>
<sequence>MVVLLWNIRGSGKKARVRQLRELMNREQVEIVGVQETIKQDFSDQELLSISADFQWRWIPARGHLGGILMGVKDSLLQVEEWIVGEYFIEATIRHRGNNFRWVVMVVYGPTQHEFSGFFLEELASRLENRILPTLLGGDFNLIRTMGDKSSGLGDAGLISMFNSFIERFDLREIQRIGDKFTWTNKQDNPVSDEQHRQGVGEH</sequence>
<gene>
    <name evidence="2" type="ORF">PAHAL_5G345700</name>
</gene>
<organism evidence="2">
    <name type="scientific">Panicum hallii</name>
    <dbReference type="NCBI Taxonomy" id="206008"/>
    <lineage>
        <taxon>Eukaryota</taxon>
        <taxon>Viridiplantae</taxon>
        <taxon>Streptophyta</taxon>
        <taxon>Embryophyta</taxon>
        <taxon>Tracheophyta</taxon>
        <taxon>Spermatophyta</taxon>
        <taxon>Magnoliopsida</taxon>
        <taxon>Liliopsida</taxon>
        <taxon>Poales</taxon>
        <taxon>Poaceae</taxon>
        <taxon>PACMAD clade</taxon>
        <taxon>Panicoideae</taxon>
        <taxon>Panicodae</taxon>
        <taxon>Paniceae</taxon>
        <taxon>Panicinae</taxon>
        <taxon>Panicum</taxon>
        <taxon>Panicum sect. Panicum</taxon>
    </lineage>
</organism>
<dbReference type="Gene3D" id="3.60.10.10">
    <property type="entry name" value="Endonuclease/exonuclease/phosphatase"/>
    <property type="match status" value="1"/>
</dbReference>
<protein>
    <recommendedName>
        <fullName evidence="1">Endonuclease/exonuclease/phosphatase domain-containing protein</fullName>
    </recommendedName>
</protein>
<dbReference type="Pfam" id="PF03372">
    <property type="entry name" value="Exo_endo_phos"/>
    <property type="match status" value="1"/>
</dbReference>
<proteinExistence type="predicted"/>
<dbReference type="AlphaFoldDB" id="A0A2T8IM60"/>
<dbReference type="Gramene" id="PVH38757">
    <property type="protein sequence ID" value="PVH38757"/>
    <property type="gene ID" value="PAHAL_5G345700"/>
</dbReference>
<reference evidence="2" key="1">
    <citation type="submission" date="2018-04" db="EMBL/GenBank/DDBJ databases">
        <title>WGS assembly of Panicum hallii.</title>
        <authorList>
            <person name="Lovell J."/>
            <person name="Jenkins J."/>
            <person name="Lowry D."/>
            <person name="Mamidi S."/>
            <person name="Sreedasyam A."/>
            <person name="Weng X."/>
            <person name="Barry K."/>
            <person name="Bonette J."/>
            <person name="Campitelli B."/>
            <person name="Daum C."/>
            <person name="Gordon S."/>
            <person name="Gould B."/>
            <person name="Lipzen A."/>
            <person name="Macqueen A."/>
            <person name="Palacio-Mejia J."/>
            <person name="Plott C."/>
            <person name="Shakirov E."/>
            <person name="Shu S."/>
            <person name="Yoshinaga Y."/>
            <person name="Zane M."/>
            <person name="Rokhsar D."/>
            <person name="Grimwood J."/>
            <person name="Schmutz J."/>
            <person name="Juenger T."/>
        </authorList>
    </citation>
    <scope>NUCLEOTIDE SEQUENCE [LARGE SCALE GENOMIC DNA]</scope>
    <source>
        <strain evidence="2">FIL2</strain>
    </source>
</reference>
<dbReference type="EMBL" id="CM008050">
    <property type="protein sequence ID" value="PVH38757.1"/>
    <property type="molecule type" value="Genomic_DNA"/>
</dbReference>
<dbReference type="PANTHER" id="PTHR35218">
    <property type="entry name" value="RNASE H DOMAIN-CONTAINING PROTEIN"/>
    <property type="match status" value="1"/>
</dbReference>
<name>A0A2T8IM60_9POAL</name>
<dbReference type="SUPFAM" id="SSF56219">
    <property type="entry name" value="DNase I-like"/>
    <property type="match status" value="1"/>
</dbReference>